<gene>
    <name evidence="2" type="ORF">DSM106972_046690</name>
</gene>
<name>A0A433VEB2_9CYAN</name>
<reference evidence="2" key="2">
    <citation type="journal article" date="2019" name="Genome Biol. Evol.">
        <title>Day and night: Metabolic profiles and evolutionary relationships of six axenic non-marine cyanobacteria.</title>
        <authorList>
            <person name="Will S.E."/>
            <person name="Henke P."/>
            <person name="Boedeker C."/>
            <person name="Huang S."/>
            <person name="Brinkmann H."/>
            <person name="Rohde M."/>
            <person name="Jarek M."/>
            <person name="Friedl T."/>
            <person name="Seufert S."/>
            <person name="Schumacher M."/>
            <person name="Overmann J."/>
            <person name="Neumann-Schaal M."/>
            <person name="Petersen J."/>
        </authorList>
    </citation>
    <scope>NUCLEOTIDE SEQUENCE [LARGE SCALE GENOMIC DNA]</scope>
    <source>
        <strain evidence="2">PCC 7102</strain>
    </source>
</reference>
<dbReference type="SUPFAM" id="SSF51126">
    <property type="entry name" value="Pectin lyase-like"/>
    <property type="match status" value="3"/>
</dbReference>
<dbReference type="Proteomes" id="UP000271624">
    <property type="component" value="Unassembled WGS sequence"/>
</dbReference>
<dbReference type="InterPro" id="IPR008638">
    <property type="entry name" value="FhaB/CdiA-like_TPS"/>
</dbReference>
<keyword evidence="3" id="KW-1185">Reference proteome</keyword>
<comment type="caution">
    <text evidence="2">The sequence shown here is derived from an EMBL/GenBank/DDBJ whole genome shotgun (WGS) entry which is preliminary data.</text>
</comment>
<dbReference type="InterPro" id="IPR012334">
    <property type="entry name" value="Pectin_lyas_fold"/>
</dbReference>
<dbReference type="EMBL" id="RSCL01000011">
    <property type="protein sequence ID" value="RUT04441.1"/>
    <property type="molecule type" value="Genomic_DNA"/>
</dbReference>
<dbReference type="InterPro" id="IPR011050">
    <property type="entry name" value="Pectin_lyase_fold/virulence"/>
</dbReference>
<dbReference type="NCBIfam" id="TIGR01901">
    <property type="entry name" value="adhes_NPXG"/>
    <property type="match status" value="1"/>
</dbReference>
<proteinExistence type="predicted"/>
<dbReference type="SMART" id="SM00912">
    <property type="entry name" value="Haemagg_act"/>
    <property type="match status" value="1"/>
</dbReference>
<dbReference type="Pfam" id="PF05860">
    <property type="entry name" value="TPS"/>
    <property type="match status" value="1"/>
</dbReference>
<reference evidence="2" key="1">
    <citation type="submission" date="2018-12" db="EMBL/GenBank/DDBJ databases">
        <authorList>
            <person name="Will S."/>
            <person name="Neumann-Schaal M."/>
            <person name="Henke P."/>
        </authorList>
    </citation>
    <scope>NUCLEOTIDE SEQUENCE</scope>
    <source>
        <strain evidence="2">PCC 7102</strain>
    </source>
</reference>
<dbReference type="AlphaFoldDB" id="A0A433VEB2"/>
<organism evidence="2 3">
    <name type="scientific">Dulcicalothrix desertica PCC 7102</name>
    <dbReference type="NCBI Taxonomy" id="232991"/>
    <lineage>
        <taxon>Bacteria</taxon>
        <taxon>Bacillati</taxon>
        <taxon>Cyanobacteriota</taxon>
        <taxon>Cyanophyceae</taxon>
        <taxon>Nostocales</taxon>
        <taxon>Calotrichaceae</taxon>
        <taxon>Dulcicalothrix</taxon>
    </lineage>
</organism>
<dbReference type="Gene3D" id="2.160.20.10">
    <property type="entry name" value="Single-stranded right-handed beta-helix, Pectin lyase-like"/>
    <property type="match status" value="2"/>
</dbReference>
<evidence type="ECO:0000313" key="3">
    <source>
        <dbReference type="Proteomes" id="UP000271624"/>
    </source>
</evidence>
<feature type="domain" description="Filamentous haemagglutinin FhaB/tRNA nuclease CdiA-like TPS" evidence="1">
    <location>
        <begin position="16"/>
        <end position="127"/>
    </location>
</feature>
<protein>
    <recommendedName>
        <fullName evidence="1">Filamentous haemagglutinin FhaB/tRNA nuclease CdiA-like TPS domain-containing protein</fullName>
    </recommendedName>
</protein>
<evidence type="ECO:0000313" key="2">
    <source>
        <dbReference type="EMBL" id="RUT04441.1"/>
    </source>
</evidence>
<accession>A0A433VEB2</accession>
<evidence type="ECO:0000259" key="1">
    <source>
        <dbReference type="SMART" id="SM00912"/>
    </source>
</evidence>
<sequence length="817" mass="84442">MAPLAATAQVVPDNTTGSQVIQNIQINNVLSDRIDAGQQRGNNLFHSFSEFNINSGRGIYFTNPTNVTNIFTRVTGSNASNINGVLGVLGNANLFFMNPNGVVFGTGAKLDVKGSFIGTTASSINFGDGAVFSTSPTLHSEVLTVSIPVGLGFGSSPAPIQVLGTGHNLTTTDITFAPYLQLIAKTGLQVQSGKTLALVGGDINLDGGILTTAGGNIELGSVGAQSQVGLNSTTQGFKLDYSQAPSLQNIQLSNKALINLSGLNTGSVQLQGNQISIREGANIWSQNRGIKPAGDINVNATLLEVNGTTPDEKLRSGIVSETVGLGASGNITISTSGLTMQNGGAVTARTYTPAPSGNLTVNASEFITLAGLSPKTNVFNVLGTNTLFGTKLEEKPITTAKGGDVTVSTRRLSIKDASYLYAISLGDSQSGNVNINADTTEIIGGSEKVAGLDGYLASTISTVAYRRGDAGNIKLDTRTLNIQAGAMISTSNLGTNNAGNITINAKESIEMAGTLSSDGKPLFISNISSTIGSPSRDIQSISTYRALGDAGSVTINTPSLKISKYAGVSVGNFGNVGGAGTLTINANSLQLSDMSSIGASSVSGREGNITLNANNLEMRRQSQITTNARGTGNGGNINIDANTIIQLENSDITANAIQGKGGNISINTQGIFSSPDSLRTATGSINGEVRITTPNIKQDNSLKEQSSAIINTERVIASSCFANRNTQQASFVTTGNGGLPQAPSNDNELAFGLIQVRPVNSPVQNTQNTQVNSNWKHGDNIQEATQLVKTSDGRLVLANNLGSYLASTSDLVCTKSM</sequence>